<proteinExistence type="predicted"/>
<dbReference type="SUPFAM" id="SSF50998">
    <property type="entry name" value="Quinoprotein alcohol dehydrogenase-like"/>
    <property type="match status" value="1"/>
</dbReference>
<feature type="region of interest" description="Disordered" evidence="1">
    <location>
        <begin position="84"/>
        <end position="128"/>
    </location>
</feature>
<dbReference type="Pfam" id="PF13360">
    <property type="entry name" value="PQQ_2"/>
    <property type="match status" value="1"/>
</dbReference>
<dbReference type="InterPro" id="IPR002372">
    <property type="entry name" value="PQQ_rpt_dom"/>
</dbReference>
<protein>
    <submittedName>
        <fullName evidence="3">PQQ-binding-like beta-propeller repeat protein</fullName>
    </submittedName>
</protein>
<dbReference type="InterPro" id="IPR018391">
    <property type="entry name" value="PQQ_b-propeller_rpt"/>
</dbReference>
<evidence type="ECO:0000259" key="2">
    <source>
        <dbReference type="Pfam" id="PF13360"/>
    </source>
</evidence>
<evidence type="ECO:0000313" key="3">
    <source>
        <dbReference type="EMBL" id="MYL15476.1"/>
    </source>
</evidence>
<gene>
    <name evidence="3" type="ORF">GLW36_02290</name>
</gene>
<dbReference type="RefSeq" id="WP_159368567.1">
    <property type="nucleotide sequence ID" value="NZ_WMEO01000002.1"/>
</dbReference>
<organism evidence="3 4">
    <name type="scientific">Halorubrum distributum</name>
    <dbReference type="NCBI Taxonomy" id="29283"/>
    <lineage>
        <taxon>Archaea</taxon>
        <taxon>Methanobacteriati</taxon>
        <taxon>Methanobacteriota</taxon>
        <taxon>Stenosarchaea group</taxon>
        <taxon>Halobacteria</taxon>
        <taxon>Halobacteriales</taxon>
        <taxon>Haloferacaceae</taxon>
        <taxon>Halorubrum</taxon>
        <taxon>Halorubrum distributum group</taxon>
    </lineage>
</organism>
<sequence length="428" mass="42335">MDRRVLFATLILLAGGATGVGVALFAFVGVDDATTEATVVWESEPAAGDDGSGAVVATVDGDPLLLRPAVENGSRVVTATVAGTDETPWTVPVTGPDAERGGGDGDGTGGGDGDAGGNDSDGAGGDPLAVSGLTAGTLGGDPVVALTTASGELVVLDAADGTERFAVDLGGPAGLRPAIGDLTGDGSREVAAVTTDGGVRVLDGEGDPVAEASLSGEISRRPLVVEPDPEADVRGGLAVLTTAGDPATVHMLDASGGTRWTTEPSVNPLSWNAADSRDGPVLALGGASGTIETVEASDGSDRYEVKLQDRPIAVGDADPGRVYVGGSGSVWAVDLLDGEVVWKQQYGASTRVNEPRMADVDGNGERAPVVLNRAGGVLAMTQSGEVIARGDAGDVVAYGGPLFADVTGDGGDEVIVVADDGTAIAVDT</sequence>
<dbReference type="Proteomes" id="UP000460194">
    <property type="component" value="Unassembled WGS sequence"/>
</dbReference>
<accession>A0A6B1IBD3</accession>
<dbReference type="EMBL" id="WMEO01000002">
    <property type="protein sequence ID" value="MYL15476.1"/>
    <property type="molecule type" value="Genomic_DNA"/>
</dbReference>
<dbReference type="SMART" id="SM00564">
    <property type="entry name" value="PQQ"/>
    <property type="match status" value="3"/>
</dbReference>
<evidence type="ECO:0000313" key="4">
    <source>
        <dbReference type="Proteomes" id="UP000460194"/>
    </source>
</evidence>
<dbReference type="InterPro" id="IPR015943">
    <property type="entry name" value="WD40/YVTN_repeat-like_dom_sf"/>
</dbReference>
<reference evidence="3 4" key="1">
    <citation type="submission" date="2019-11" db="EMBL/GenBank/DDBJ databases">
        <title>Genome sequences of 17 halophilic strains isolated from different environments.</title>
        <authorList>
            <person name="Furrow R.E."/>
        </authorList>
    </citation>
    <scope>NUCLEOTIDE SEQUENCE [LARGE SCALE GENOMIC DNA]</scope>
    <source>
        <strain evidence="3 4">22517_05_Cabo</strain>
    </source>
</reference>
<feature type="compositionally biased region" description="Gly residues" evidence="1">
    <location>
        <begin position="104"/>
        <end position="116"/>
    </location>
</feature>
<feature type="domain" description="Pyrrolo-quinoline quinone repeat" evidence="2">
    <location>
        <begin position="248"/>
        <end position="389"/>
    </location>
</feature>
<comment type="caution">
    <text evidence="3">The sequence shown here is derived from an EMBL/GenBank/DDBJ whole genome shotgun (WGS) entry which is preliminary data.</text>
</comment>
<dbReference type="AlphaFoldDB" id="A0A6B1IBD3"/>
<evidence type="ECO:0000256" key="1">
    <source>
        <dbReference type="SAM" id="MobiDB-lite"/>
    </source>
</evidence>
<name>A0A6B1IBD3_9EURY</name>
<dbReference type="InterPro" id="IPR011047">
    <property type="entry name" value="Quinoprotein_ADH-like_sf"/>
</dbReference>
<dbReference type="Gene3D" id="2.130.10.10">
    <property type="entry name" value="YVTN repeat-like/Quinoprotein amine dehydrogenase"/>
    <property type="match status" value="1"/>
</dbReference>